<proteinExistence type="predicted"/>
<evidence type="ECO:0000313" key="3">
    <source>
        <dbReference type="Proteomes" id="UP001169063"/>
    </source>
</evidence>
<feature type="chain" id="PRO_5045448901" description="Secreted protein" evidence="1">
    <location>
        <begin position="27"/>
        <end position="118"/>
    </location>
</feature>
<evidence type="ECO:0008006" key="4">
    <source>
        <dbReference type="Google" id="ProtNLM"/>
    </source>
</evidence>
<dbReference type="PROSITE" id="PS51257">
    <property type="entry name" value="PROKAR_LIPOPROTEIN"/>
    <property type="match status" value="1"/>
</dbReference>
<reference evidence="2" key="1">
    <citation type="submission" date="2023-07" db="EMBL/GenBank/DDBJ databases">
        <title>Brevundimonas soil sp. nov., isolated from the soil of chemical plant.</title>
        <authorList>
            <person name="Wu N."/>
        </authorList>
    </citation>
    <scope>NUCLEOTIDE SEQUENCE</scope>
    <source>
        <strain evidence="2">XZ-24</strain>
    </source>
</reference>
<organism evidence="2 3">
    <name type="scientific">Peiella sedimenti</name>
    <dbReference type="NCBI Taxonomy" id="3061083"/>
    <lineage>
        <taxon>Bacteria</taxon>
        <taxon>Pseudomonadati</taxon>
        <taxon>Pseudomonadota</taxon>
        <taxon>Alphaproteobacteria</taxon>
        <taxon>Caulobacterales</taxon>
        <taxon>Caulobacteraceae</taxon>
        <taxon>Peiella</taxon>
    </lineage>
</organism>
<keyword evidence="3" id="KW-1185">Reference proteome</keyword>
<feature type="signal peptide" evidence="1">
    <location>
        <begin position="1"/>
        <end position="26"/>
    </location>
</feature>
<evidence type="ECO:0000256" key="1">
    <source>
        <dbReference type="SAM" id="SignalP"/>
    </source>
</evidence>
<evidence type="ECO:0000313" key="2">
    <source>
        <dbReference type="EMBL" id="MDO1559474.1"/>
    </source>
</evidence>
<accession>A0ABT8SNE5</accession>
<dbReference type="RefSeq" id="WP_302109903.1">
    <property type="nucleotide sequence ID" value="NZ_JAUKTR010000003.1"/>
</dbReference>
<keyword evidence="1" id="KW-0732">Signal</keyword>
<dbReference type="Proteomes" id="UP001169063">
    <property type="component" value="Unassembled WGS sequence"/>
</dbReference>
<gene>
    <name evidence="2" type="ORF">Q0812_08540</name>
</gene>
<sequence length="118" mass="12077">MTRVFSLLAASALALVLGCAPSPVPADETPIHSLSPDACAARGGSMMAAGMLGRVQCVVPYSDAGRRCTDGAQCQGDCRADLEAGPEAREGRCQADSRPFGCYAVMENGRAGPALCVD</sequence>
<name>A0ABT8SNE5_9CAUL</name>
<protein>
    <recommendedName>
        <fullName evidence="4">Secreted protein</fullName>
    </recommendedName>
</protein>
<dbReference type="EMBL" id="JAUKTR010000003">
    <property type="protein sequence ID" value="MDO1559474.1"/>
    <property type="molecule type" value="Genomic_DNA"/>
</dbReference>
<comment type="caution">
    <text evidence="2">The sequence shown here is derived from an EMBL/GenBank/DDBJ whole genome shotgun (WGS) entry which is preliminary data.</text>
</comment>